<dbReference type="InterPro" id="IPR050407">
    <property type="entry name" value="Geranylgeranyl_reductase"/>
</dbReference>
<protein>
    <recommendedName>
        <fullName evidence="1">FAD-binding domain-containing protein</fullName>
    </recommendedName>
</protein>
<evidence type="ECO:0000313" key="2">
    <source>
        <dbReference type="EMBL" id="GAF67730.1"/>
    </source>
</evidence>
<dbReference type="Gene3D" id="3.50.50.60">
    <property type="entry name" value="FAD/NAD(P)-binding domain"/>
    <property type="match status" value="1"/>
</dbReference>
<comment type="caution">
    <text evidence="2">The sequence shown here is derived from an EMBL/GenBank/DDBJ whole genome shotgun (WGS) entry which is preliminary data.</text>
</comment>
<feature type="domain" description="FAD-binding" evidence="1">
    <location>
        <begin position="5"/>
        <end position="173"/>
    </location>
</feature>
<dbReference type="PANTHER" id="PTHR42685:SF22">
    <property type="entry name" value="CONDITIONED MEDIUM FACTOR RECEPTOR 1"/>
    <property type="match status" value="1"/>
</dbReference>
<dbReference type="EMBL" id="BARS01007614">
    <property type="protein sequence ID" value="GAF67730.1"/>
    <property type="molecule type" value="Genomic_DNA"/>
</dbReference>
<evidence type="ECO:0000259" key="1">
    <source>
        <dbReference type="Pfam" id="PF01494"/>
    </source>
</evidence>
<dbReference type="InterPro" id="IPR002938">
    <property type="entry name" value="FAD-bd"/>
</dbReference>
<dbReference type="PRINTS" id="PR00420">
    <property type="entry name" value="RNGMNOXGNASE"/>
</dbReference>
<organism evidence="2">
    <name type="scientific">marine sediment metagenome</name>
    <dbReference type="NCBI Taxonomy" id="412755"/>
    <lineage>
        <taxon>unclassified sequences</taxon>
        <taxon>metagenomes</taxon>
        <taxon>ecological metagenomes</taxon>
    </lineage>
</organism>
<dbReference type="PANTHER" id="PTHR42685">
    <property type="entry name" value="GERANYLGERANYL DIPHOSPHATE REDUCTASE"/>
    <property type="match status" value="1"/>
</dbReference>
<dbReference type="InterPro" id="IPR036188">
    <property type="entry name" value="FAD/NAD-bd_sf"/>
</dbReference>
<accession>X0SV97</accession>
<reference evidence="2" key="1">
    <citation type="journal article" date="2014" name="Front. Microbiol.">
        <title>High frequency of phylogenetically diverse reductive dehalogenase-homologous genes in deep subseafloor sedimentary metagenomes.</title>
        <authorList>
            <person name="Kawai M."/>
            <person name="Futagami T."/>
            <person name="Toyoda A."/>
            <person name="Takaki Y."/>
            <person name="Nishi S."/>
            <person name="Hori S."/>
            <person name="Arai W."/>
            <person name="Tsubouchi T."/>
            <person name="Morono Y."/>
            <person name="Uchiyama I."/>
            <person name="Ito T."/>
            <person name="Fujiyama A."/>
            <person name="Inagaki F."/>
            <person name="Takami H."/>
        </authorList>
    </citation>
    <scope>NUCLEOTIDE SEQUENCE</scope>
    <source>
        <strain evidence="2">Expedition CK06-06</strain>
    </source>
</reference>
<dbReference type="Pfam" id="PF01494">
    <property type="entry name" value="FAD_binding_3"/>
    <property type="match status" value="1"/>
</dbReference>
<sequence>MEKQYDVVIVGAGPAGAGAARALKDSGLKTLIVEKGKIPRYKMCSGILFPSSVKVIRDNFGEVPDNICCEPKIIKGNRVFLAIGTPFIDIPFAAFDPGEDLDEYGFNTWRADLDSWLCSQSDAEIADETRFNGYSKDKGTYSVRLTHKKEQVIVNAGYLVGADGTISRVRKSAFPDFDEGVGLLPNYEEYYTGKIDLDPGYLYLFMDRKLTGYFATVFHKNEYIVVVTGVRKEENVG</sequence>
<dbReference type="GO" id="GO:0071949">
    <property type="term" value="F:FAD binding"/>
    <property type="evidence" value="ECO:0007669"/>
    <property type="project" value="InterPro"/>
</dbReference>
<proteinExistence type="predicted"/>
<dbReference type="SUPFAM" id="SSF51905">
    <property type="entry name" value="FAD/NAD(P)-binding domain"/>
    <property type="match status" value="1"/>
</dbReference>
<name>X0SV97_9ZZZZ</name>
<gene>
    <name evidence="2" type="ORF">S01H1_14625</name>
</gene>
<dbReference type="AlphaFoldDB" id="X0SV97"/>
<feature type="non-terminal residue" evidence="2">
    <location>
        <position position="237"/>
    </location>
</feature>